<name>A0A382P9E7_9ZZZZ</name>
<dbReference type="InterPro" id="IPR036909">
    <property type="entry name" value="Cyt_c-like_dom_sf"/>
</dbReference>
<gene>
    <name evidence="5" type="ORF">METZ01_LOCUS322750</name>
</gene>
<keyword evidence="1" id="KW-0349">Heme</keyword>
<keyword evidence="2" id="KW-0479">Metal-binding</keyword>
<dbReference type="SUPFAM" id="SSF46626">
    <property type="entry name" value="Cytochrome c"/>
    <property type="match status" value="1"/>
</dbReference>
<evidence type="ECO:0000256" key="2">
    <source>
        <dbReference type="ARBA" id="ARBA00022723"/>
    </source>
</evidence>
<feature type="domain" description="Cytochrome c" evidence="4">
    <location>
        <begin position="31"/>
        <end position="86"/>
    </location>
</feature>
<dbReference type="EMBL" id="UINC01105734">
    <property type="protein sequence ID" value="SVC69896.1"/>
    <property type="molecule type" value="Genomic_DNA"/>
</dbReference>
<protein>
    <recommendedName>
        <fullName evidence="4">Cytochrome c domain-containing protein</fullName>
    </recommendedName>
</protein>
<dbReference type="PROSITE" id="PS51007">
    <property type="entry name" value="CYTC"/>
    <property type="match status" value="1"/>
</dbReference>
<dbReference type="AlphaFoldDB" id="A0A382P9E7"/>
<dbReference type="PROSITE" id="PS51257">
    <property type="entry name" value="PROKAR_LIPOPROTEIN"/>
    <property type="match status" value="1"/>
</dbReference>
<accession>A0A382P9E7</accession>
<dbReference type="InterPro" id="IPR009056">
    <property type="entry name" value="Cyt_c-like_dom"/>
</dbReference>
<sequence length="86" mass="9602">MIRFQTYIFLVTGILIALTSCSPKPTIKVPAEFESGQNNFHRVCANCHGADALGKQTRAPGLIDPEYFSENFSDEEMYKQIIEGSD</sequence>
<keyword evidence="3" id="KW-0408">Iron</keyword>
<dbReference type="GO" id="GO:0046872">
    <property type="term" value="F:metal ion binding"/>
    <property type="evidence" value="ECO:0007669"/>
    <property type="project" value="UniProtKB-KW"/>
</dbReference>
<evidence type="ECO:0000256" key="1">
    <source>
        <dbReference type="ARBA" id="ARBA00022617"/>
    </source>
</evidence>
<dbReference type="GO" id="GO:0020037">
    <property type="term" value="F:heme binding"/>
    <property type="evidence" value="ECO:0007669"/>
    <property type="project" value="InterPro"/>
</dbReference>
<evidence type="ECO:0000259" key="4">
    <source>
        <dbReference type="PROSITE" id="PS51007"/>
    </source>
</evidence>
<feature type="non-terminal residue" evidence="5">
    <location>
        <position position="86"/>
    </location>
</feature>
<dbReference type="GO" id="GO:0009055">
    <property type="term" value="F:electron transfer activity"/>
    <property type="evidence" value="ECO:0007669"/>
    <property type="project" value="InterPro"/>
</dbReference>
<organism evidence="5">
    <name type="scientific">marine metagenome</name>
    <dbReference type="NCBI Taxonomy" id="408172"/>
    <lineage>
        <taxon>unclassified sequences</taxon>
        <taxon>metagenomes</taxon>
        <taxon>ecological metagenomes</taxon>
    </lineage>
</organism>
<reference evidence="5" key="1">
    <citation type="submission" date="2018-05" db="EMBL/GenBank/DDBJ databases">
        <authorList>
            <person name="Lanie J.A."/>
            <person name="Ng W.-L."/>
            <person name="Kazmierczak K.M."/>
            <person name="Andrzejewski T.M."/>
            <person name="Davidsen T.M."/>
            <person name="Wayne K.J."/>
            <person name="Tettelin H."/>
            <person name="Glass J.I."/>
            <person name="Rusch D."/>
            <person name="Podicherti R."/>
            <person name="Tsui H.-C.T."/>
            <person name="Winkler M.E."/>
        </authorList>
    </citation>
    <scope>NUCLEOTIDE SEQUENCE</scope>
</reference>
<proteinExistence type="predicted"/>
<dbReference type="Gene3D" id="1.10.760.10">
    <property type="entry name" value="Cytochrome c-like domain"/>
    <property type="match status" value="1"/>
</dbReference>
<evidence type="ECO:0000256" key="3">
    <source>
        <dbReference type="ARBA" id="ARBA00023004"/>
    </source>
</evidence>
<evidence type="ECO:0000313" key="5">
    <source>
        <dbReference type="EMBL" id="SVC69896.1"/>
    </source>
</evidence>